<dbReference type="GO" id="GO:0003677">
    <property type="term" value="F:DNA binding"/>
    <property type="evidence" value="ECO:0007669"/>
    <property type="project" value="UniProtKB-KW"/>
</dbReference>
<proteinExistence type="inferred from homology"/>
<evidence type="ECO:0000313" key="6">
    <source>
        <dbReference type="EMBL" id="MBO1362031.1"/>
    </source>
</evidence>
<sequence length="131" mass="13457">MSKAFIAAVLQDSFGSTGVAAQKAAEDLIDAIVGELLSTGGFTLPSFGAFTVHDTPARNALNPRTGEPVKVQAGSTVRFKVSPVLRKTVTEIRKKPAAKKSAASKAAAPAKKAAKSAVAEKAPAAARRGRK</sequence>
<keyword evidence="7" id="KW-1185">Reference proteome</keyword>
<comment type="similarity">
    <text evidence="1 4">Belongs to the bacterial histone-like protein family.</text>
</comment>
<feature type="region of interest" description="Disordered" evidence="5">
    <location>
        <begin position="92"/>
        <end position="131"/>
    </location>
</feature>
<name>A0ABS3M1L9_9PROT</name>
<dbReference type="Pfam" id="PF00216">
    <property type="entry name" value="Bac_DNA_binding"/>
    <property type="match status" value="1"/>
</dbReference>
<dbReference type="InterPro" id="IPR000119">
    <property type="entry name" value="Hist_DNA-bd"/>
</dbReference>
<dbReference type="Proteomes" id="UP000664771">
    <property type="component" value="Unassembled WGS sequence"/>
</dbReference>
<keyword evidence="3 6" id="KW-0238">DNA-binding</keyword>
<dbReference type="InterPro" id="IPR010992">
    <property type="entry name" value="IHF-like_DNA-bd_dom_sf"/>
</dbReference>
<dbReference type="EMBL" id="JAFVMF010000043">
    <property type="protein sequence ID" value="MBO1362031.1"/>
    <property type="molecule type" value="Genomic_DNA"/>
</dbReference>
<feature type="compositionally biased region" description="Low complexity" evidence="5">
    <location>
        <begin position="99"/>
        <end position="131"/>
    </location>
</feature>
<accession>A0ABS3M1L9</accession>
<evidence type="ECO:0000256" key="5">
    <source>
        <dbReference type="SAM" id="MobiDB-lite"/>
    </source>
</evidence>
<gene>
    <name evidence="6" type="ORF">J2D73_19810</name>
</gene>
<dbReference type="SMART" id="SM00411">
    <property type="entry name" value="BHL"/>
    <property type="match status" value="1"/>
</dbReference>
<dbReference type="SUPFAM" id="SSF47729">
    <property type="entry name" value="IHF-like DNA-binding proteins"/>
    <property type="match status" value="1"/>
</dbReference>
<evidence type="ECO:0000256" key="4">
    <source>
        <dbReference type="RuleBase" id="RU003939"/>
    </source>
</evidence>
<evidence type="ECO:0000313" key="7">
    <source>
        <dbReference type="Proteomes" id="UP000664771"/>
    </source>
</evidence>
<evidence type="ECO:0000256" key="2">
    <source>
        <dbReference type="ARBA" id="ARBA00023067"/>
    </source>
</evidence>
<reference evidence="6 7" key="1">
    <citation type="submission" date="2021-03" db="EMBL/GenBank/DDBJ databases">
        <title>The complete genome sequence of Acetobacter sacchari TBRC 11175.</title>
        <authorList>
            <person name="Charoenyingcharoen P."/>
            <person name="Yukphan P."/>
        </authorList>
    </citation>
    <scope>NUCLEOTIDE SEQUENCE [LARGE SCALE GENOMIC DNA]</scope>
    <source>
        <strain evidence="6 7">TBRC 11175</strain>
    </source>
</reference>
<evidence type="ECO:0000256" key="1">
    <source>
        <dbReference type="ARBA" id="ARBA00010529"/>
    </source>
</evidence>
<protein>
    <submittedName>
        <fullName evidence="6">HU family DNA-binding protein</fullName>
    </submittedName>
</protein>
<keyword evidence="2" id="KW-0226">DNA condensation</keyword>
<evidence type="ECO:0000256" key="3">
    <source>
        <dbReference type="ARBA" id="ARBA00023125"/>
    </source>
</evidence>
<dbReference type="PANTHER" id="PTHR33175:SF3">
    <property type="entry name" value="DNA-BINDING PROTEIN HU-BETA"/>
    <property type="match status" value="1"/>
</dbReference>
<comment type="caution">
    <text evidence="6">The sequence shown here is derived from an EMBL/GenBank/DDBJ whole genome shotgun (WGS) entry which is preliminary data.</text>
</comment>
<dbReference type="PANTHER" id="PTHR33175">
    <property type="entry name" value="DNA-BINDING PROTEIN HU"/>
    <property type="match status" value="1"/>
</dbReference>
<dbReference type="Gene3D" id="4.10.520.10">
    <property type="entry name" value="IHF-like DNA-binding proteins"/>
    <property type="match status" value="1"/>
</dbReference>
<organism evidence="6 7">
    <name type="scientific">Acetobacter sacchari</name>
    <dbReference type="NCBI Taxonomy" id="2661687"/>
    <lineage>
        <taxon>Bacteria</taxon>
        <taxon>Pseudomonadati</taxon>
        <taxon>Pseudomonadota</taxon>
        <taxon>Alphaproteobacteria</taxon>
        <taxon>Acetobacterales</taxon>
        <taxon>Acetobacteraceae</taxon>
        <taxon>Acetobacter</taxon>
    </lineage>
</organism>